<dbReference type="InterPro" id="IPR051396">
    <property type="entry name" value="Bact_Antivir_Def_Nuclease"/>
</dbReference>
<gene>
    <name evidence="4" type="ORF">JFL43_20590</name>
</gene>
<keyword evidence="1" id="KW-0175">Coiled coil</keyword>
<dbReference type="Pfam" id="PF13175">
    <property type="entry name" value="AAA_15"/>
    <property type="match status" value="1"/>
</dbReference>
<dbReference type="EMBL" id="JAEOAH010000053">
    <property type="protein sequence ID" value="MBK3497182.1"/>
    <property type="molecule type" value="Genomic_DNA"/>
</dbReference>
<feature type="domain" description="Endonuclease GajA/Old nuclease/RecF-like AAA" evidence="2">
    <location>
        <begin position="1"/>
        <end position="406"/>
    </location>
</feature>
<keyword evidence="5" id="KW-1185">Reference proteome</keyword>
<name>A0ABS1HCL4_9BACL</name>
<dbReference type="GO" id="GO:0004519">
    <property type="term" value="F:endonuclease activity"/>
    <property type="evidence" value="ECO:0007669"/>
    <property type="project" value="UniProtKB-KW"/>
</dbReference>
<protein>
    <submittedName>
        <fullName evidence="4">ATP-dependent endonuclease</fullName>
    </submittedName>
</protein>
<dbReference type="PANTHER" id="PTHR43581">
    <property type="entry name" value="ATP/GTP PHOSPHATASE"/>
    <property type="match status" value="1"/>
</dbReference>
<accession>A0ABS1HCL4</accession>
<sequence length="744" mass="86230">MRISEIKVKNFRLLKNTSIQLEEDLSLILGKNNCGKTSLLIILDKFLNDSPFSFDDFNSSFRDELKSYLELEDSPNASDEPFPFLGISLKLFIEYDESDDLSNIGDKVIMDLDPENKVIVLGFEYRLLEGEFLNLKNDYNAMNNQREAESNQPEDILSFIKNNFRSYFTILKKSILYDNEIETENDSVYTDLLKEKINIGNIVNFKWINARRNVSNKDKERSLSTQSAKIYKRMEDEDINRTVIDKFKEALTETDKKLEGIYGEIFNEIIEDVRKFGGTNQDQSSIRITSTLQHKELLEDNTTVVYGSGDSGVELPENYNGLGYMNLISMIFEIKIILHEFQKSKDSNPADINLLFIEEPEVHTHPQMQRIFIKNIKSLLGEGISVRNGEGRKLQTLISTHSAHIVAESDFEDIKYFRKEDNEVNSKSLKDLEAIYCEQKNNYKFLKQYLTLHRSDLFFADKVIFIEGDTERILLPAMMKKIDFEDELNGRATSLPLLSQNISIIEVGAYSHIFEEFIDFVGIKSLIITDIDSYKIVFDLDKDDNKKLNSDGTEKTKEMACRVSDGTESSNYSLKYFLGEDIGFDSLTKLPLIERTLIKNSVENVWEINEKGHVLLQYQSAEKNKENNLYHARSFEDSFFHINKEFIKKHTFNEEKVFTGSLNFPSLTQKKMKAFAKDEIDSYEMAEGVGKKPAFAMEILLNSKTEEIDICYIKTKQERTLSHEYSNWEIPKYIKEGLQWLKED</sequence>
<dbReference type="InterPro" id="IPR041685">
    <property type="entry name" value="AAA_GajA/Old/RecF-like"/>
</dbReference>
<evidence type="ECO:0000259" key="3">
    <source>
        <dbReference type="Pfam" id="PF20469"/>
    </source>
</evidence>
<feature type="domain" description="OLD protein-like TOPRIM" evidence="3">
    <location>
        <begin position="458"/>
        <end position="532"/>
    </location>
</feature>
<evidence type="ECO:0000256" key="1">
    <source>
        <dbReference type="SAM" id="Coils"/>
    </source>
</evidence>
<dbReference type="PANTHER" id="PTHR43581:SF4">
    <property type="entry name" value="ATP_GTP PHOSPHATASE"/>
    <property type="match status" value="1"/>
</dbReference>
<dbReference type="InterPro" id="IPR027417">
    <property type="entry name" value="P-loop_NTPase"/>
</dbReference>
<keyword evidence="4" id="KW-0378">Hydrolase</keyword>
<proteinExistence type="predicted"/>
<dbReference type="SUPFAM" id="SSF52540">
    <property type="entry name" value="P-loop containing nucleoside triphosphate hydrolases"/>
    <property type="match status" value="1"/>
</dbReference>
<dbReference type="Pfam" id="PF20469">
    <property type="entry name" value="OLD-like_TOPRIM"/>
    <property type="match status" value="1"/>
</dbReference>
<organism evidence="4 5">
    <name type="scientific">Viridibacillus soli</name>
    <dbReference type="NCBI Taxonomy" id="2798301"/>
    <lineage>
        <taxon>Bacteria</taxon>
        <taxon>Bacillati</taxon>
        <taxon>Bacillota</taxon>
        <taxon>Bacilli</taxon>
        <taxon>Bacillales</taxon>
        <taxon>Caryophanaceae</taxon>
        <taxon>Viridibacillus</taxon>
    </lineage>
</organism>
<keyword evidence="4" id="KW-0540">Nuclease</keyword>
<feature type="coiled-coil region" evidence="1">
    <location>
        <begin position="125"/>
        <end position="152"/>
    </location>
</feature>
<comment type="caution">
    <text evidence="4">The sequence shown here is derived from an EMBL/GenBank/DDBJ whole genome shotgun (WGS) entry which is preliminary data.</text>
</comment>
<reference evidence="4 5" key="1">
    <citation type="submission" date="2020-12" db="EMBL/GenBank/DDBJ databases">
        <title>YIM B01967 draft genome.</title>
        <authorList>
            <person name="Yan X."/>
        </authorList>
    </citation>
    <scope>NUCLEOTIDE SEQUENCE [LARGE SCALE GENOMIC DNA]</scope>
    <source>
        <strain evidence="4 5">YIM B01967</strain>
    </source>
</reference>
<dbReference type="RefSeq" id="WP_200750485.1">
    <property type="nucleotide sequence ID" value="NZ_JAEOAH010000053.1"/>
</dbReference>
<keyword evidence="4" id="KW-0255">Endonuclease</keyword>
<dbReference type="Proteomes" id="UP000618943">
    <property type="component" value="Unassembled WGS sequence"/>
</dbReference>
<evidence type="ECO:0000313" key="5">
    <source>
        <dbReference type="Proteomes" id="UP000618943"/>
    </source>
</evidence>
<evidence type="ECO:0000259" key="2">
    <source>
        <dbReference type="Pfam" id="PF13175"/>
    </source>
</evidence>
<dbReference type="CDD" id="cd01026">
    <property type="entry name" value="TOPRIM_OLD"/>
    <property type="match status" value="1"/>
</dbReference>
<evidence type="ECO:0000313" key="4">
    <source>
        <dbReference type="EMBL" id="MBK3497182.1"/>
    </source>
</evidence>
<dbReference type="Gene3D" id="3.40.50.300">
    <property type="entry name" value="P-loop containing nucleotide triphosphate hydrolases"/>
    <property type="match status" value="1"/>
</dbReference>
<dbReference type="InterPro" id="IPR034139">
    <property type="entry name" value="TOPRIM_OLD"/>
</dbReference>